<evidence type="ECO:0000313" key="2">
    <source>
        <dbReference type="EMBL" id="SPH24297.1"/>
    </source>
</evidence>
<dbReference type="EMBL" id="OMOQ01000003">
    <property type="protein sequence ID" value="SPH24297.1"/>
    <property type="molecule type" value="Genomic_DNA"/>
</dbReference>
<dbReference type="RefSeq" id="WP_181366497.1">
    <property type="nucleotide sequence ID" value="NZ_OMOQ01000003.1"/>
</dbReference>
<organism evidence="2 3">
    <name type="scientific">Albidovulum aquaemixtae</name>
    <dbReference type="NCBI Taxonomy" id="1542388"/>
    <lineage>
        <taxon>Bacteria</taxon>
        <taxon>Pseudomonadati</taxon>
        <taxon>Pseudomonadota</taxon>
        <taxon>Alphaproteobacteria</taxon>
        <taxon>Rhodobacterales</taxon>
        <taxon>Paracoccaceae</taxon>
        <taxon>Albidovulum</taxon>
    </lineage>
</organism>
<keyword evidence="3" id="KW-1185">Reference proteome</keyword>
<gene>
    <name evidence="2" type="ORF">DEA8626_03347</name>
</gene>
<name>A0A2R8BLL3_9RHOB</name>
<accession>A0A2R8BLL3</accession>
<dbReference type="Proteomes" id="UP000244924">
    <property type="component" value="Unassembled WGS sequence"/>
</dbReference>
<dbReference type="InterPro" id="IPR007048">
    <property type="entry name" value="IraD/Gp25-like"/>
</dbReference>
<dbReference type="Pfam" id="PF04965">
    <property type="entry name" value="GPW_gp25"/>
    <property type="match status" value="1"/>
</dbReference>
<dbReference type="Gene3D" id="3.10.450.40">
    <property type="match status" value="1"/>
</dbReference>
<sequence>MAPVSAPDAALRFVHPDLDRGPEAGLVVAGDGRLALATGMLAIRQSILMLLSTTPGERVRRPDYGCDLHRLVFAPNDETTHGLAMHYVEQAVATWEPRVQVIHIDAHRDPHAEHVMQTELHYRVRRTGIEDSASFGFDLSGGGG</sequence>
<dbReference type="SUPFAM" id="SSF160719">
    <property type="entry name" value="gpW/gp25-like"/>
    <property type="match status" value="1"/>
</dbReference>
<proteinExistence type="predicted"/>
<reference evidence="2 3" key="1">
    <citation type="submission" date="2018-03" db="EMBL/GenBank/DDBJ databases">
        <authorList>
            <person name="Keele B.F."/>
        </authorList>
    </citation>
    <scope>NUCLEOTIDE SEQUENCE [LARGE SCALE GENOMIC DNA]</scope>
    <source>
        <strain evidence="2 3">CECT 8626</strain>
    </source>
</reference>
<dbReference type="AlphaFoldDB" id="A0A2R8BLL3"/>
<feature type="domain" description="IraD/Gp25-like" evidence="1">
    <location>
        <begin position="42"/>
        <end position="127"/>
    </location>
</feature>
<evidence type="ECO:0000259" key="1">
    <source>
        <dbReference type="Pfam" id="PF04965"/>
    </source>
</evidence>
<evidence type="ECO:0000313" key="3">
    <source>
        <dbReference type="Proteomes" id="UP000244924"/>
    </source>
</evidence>
<protein>
    <recommendedName>
        <fullName evidence="1">IraD/Gp25-like domain-containing protein</fullName>
    </recommendedName>
</protein>